<organism evidence="1 2">
    <name type="scientific">Giardia intestinalis (strain ATCC 50803 / WB clone C6)</name>
    <name type="common">Giardia lamblia</name>
    <dbReference type="NCBI Taxonomy" id="184922"/>
    <lineage>
        <taxon>Eukaryota</taxon>
        <taxon>Metamonada</taxon>
        <taxon>Diplomonadida</taxon>
        <taxon>Hexamitidae</taxon>
        <taxon>Giardiinae</taxon>
        <taxon>Giardia</taxon>
    </lineage>
</organism>
<dbReference type="CDD" id="cd00064">
    <property type="entry name" value="FU"/>
    <property type="match status" value="1"/>
</dbReference>
<gene>
    <name evidence="1" type="ORF">GL50803_0017476</name>
</gene>
<dbReference type="PANTHER" id="PTHR45756:SF1">
    <property type="entry name" value="PROTEIN KINASE DOMAIN CONTAINING PROTEIN"/>
    <property type="match status" value="1"/>
</dbReference>
<dbReference type="InterPro" id="IPR005127">
    <property type="entry name" value="Giardia_VSP"/>
</dbReference>
<keyword evidence="2" id="KW-1185">Reference proteome</keyword>
<reference evidence="1 2" key="1">
    <citation type="journal article" date="2007" name="Science">
        <title>Genomic minimalism in the early diverging intestinal parasite Giardia lamblia.</title>
        <authorList>
            <person name="Morrison H.G."/>
            <person name="McArthur A.G."/>
            <person name="Gillin F.D."/>
            <person name="Aley S.B."/>
            <person name="Adam R.D."/>
            <person name="Olsen G.J."/>
            <person name="Best A.A."/>
            <person name="Cande W.Z."/>
            <person name="Chen F."/>
            <person name="Cipriano M.J."/>
            <person name="Davids B.J."/>
            <person name="Dawson S.C."/>
            <person name="Elmendorf H.G."/>
            <person name="Hehl A.B."/>
            <person name="Holder M.E."/>
            <person name="Huse S.M."/>
            <person name="Kim U.U."/>
            <person name="Lasek-Nesselquist E."/>
            <person name="Manning G."/>
            <person name="Nigam A."/>
            <person name="Nixon J.E."/>
            <person name="Palm D."/>
            <person name="Passamaneck N.E."/>
            <person name="Prabhu A."/>
            <person name="Reich C.I."/>
            <person name="Reiner D.S."/>
            <person name="Samuelson J."/>
            <person name="Svard S.G."/>
            <person name="Sogin M.L."/>
        </authorList>
    </citation>
    <scope>NUCLEOTIDE SEQUENCE [LARGE SCALE GENOMIC DNA]</scope>
    <source>
        <strain evidence="1 2">WB C6</strain>
    </source>
</reference>
<dbReference type="SUPFAM" id="SSF57184">
    <property type="entry name" value="Growth factor receptor domain"/>
    <property type="match status" value="3"/>
</dbReference>
<dbReference type="InterPro" id="IPR000742">
    <property type="entry name" value="EGF"/>
</dbReference>
<comment type="caution">
    <text evidence="1">The sequence shown here is derived from an EMBL/GenBank/DDBJ whole genome shotgun (WGS) entry which is preliminary data.</text>
</comment>
<evidence type="ECO:0000313" key="2">
    <source>
        <dbReference type="Proteomes" id="UP000001548"/>
    </source>
</evidence>
<sequence length="2169" mass="224252">MLTGLVLSLALASLELRASAASTITTAAEFSAIRDNLAGSYILGADITLDPSYEPISGFTGTLDGANYKLTISGQTGSSGVFGDQFSGSVRNLRLNYAATMSSPLTNPVGALIGVTTGSATVESVFVEGTMTLSGTGDATITVGGVIGSATETTTLRNITSTVSIACTGGSHSIGGVVGTSSVGCAKCFFGGSISATAAEASVIGGVFGTAGGVSLTNSAMYKGSLSATSVSTSQASALGALVGNITAADFTLCECYAEFTSLSLTSSSVAYLGGLIGSFSSATSKDTVTISDSYVNGGTQTLTATGSFSTSAGLLGYSASGKVTVRSSYVNLTKFAMSGSSQINATLSVGTANTNTGLTLENCHLKAQTVGLSGGTSKSSFAPIANVVNVQAKGISILEVESRLGALVLTDFKGLVSLVVGRFVTTTGGKMQDCFASLDSCTLGSSSSKVALFYTYTAANAVSSYIIANVTCAEITKAFSSQKSDAGISHNYFNSNAACVATVADKYIGLTDSTMKQSASYPGIDLGTWNIDGSHYPHLKRTPHYRDGAYTLDDRSKWAVDVWEIGQGMRLKRTTPPSSCNSANLHCDRTQYVDLFSCQCVVGCPNLINGQCIGPDEARCDPGFKLDDAKNCTLYSCVTATEECRLSDGSSGATCNVEFDTCVCSDVTKYYDHTNKMCVDGCTGLVGGICIGQNTATCYPGWVADGNSLCAKYDCSTLPEGDSTICGGPSIATCDFTSKLCVCEDKRQYYDPSLANPGCKSGCSGGVQYGVCSGSGQAVCIEHVTSVAGATAGDLLCTEYSCDTISCGAQAECDSELKVCRCPLSSQYYNLKSHACVEGCLSLAEGVCVGQNRAKCRPGYGSHNGVLCGAYSCANDNSNRKCGGLGTCEGGQCVCSQGAVLFRGTCREGLCKNGNVVNGVCQCLDGWSSPATEDQIEASGYCSVYTCPPDGTLIELATPGSLLAIRACPSHGFRLTSDIDARSYEWEGVDFSGTLDGNNHAISGINLRVSSLGSEYSASFFKHLTGQVRNIRLVFASSPDASAIGQDSVCKFGLLSISADASAVLENVAISGSLSLQVPASVAAEVGGVFHTCPSAPTAVSNSVAMTCSGANCTMGGYCHTVSAPLTGGTSTATLRCQATDGTVCIAGGFAYVVRAPISNILSAATISLVPAADIAVQSARVSAGGIAAVLSEGASASDCQFSGCIAREQGSLNPALVVHSGGAFYMVSGTAAAKTVIERCTVTSNELSGIEMAGFAGNLIHATVRDCSAIVTKIDGLQGVSGFAQYVNDSVIERSFVKANASVTAEGQKKWIVGGFCGLVANSQILNTYAELGNFSSRNTPAGSSVGGFVGRVENSVIRDSFVRATLLEAVSGMSGTSQWTFGGFAGFVDHVSAGPMEIQRCFGDIANLSMSTAVSVYFGAFGGQIRKKSSSKAVTSKTISNVWINANVECTFVVPKDTSKAPSNGVGMFAGKMYNGVALSLAMINGSLTCRGANPPSMASSLYHIGLFNGAKTSDSSTSAEFVIINVTAGDIPGIGLKGEPEDKLICLTCFANGDLLTPVAPSSIAVDPDPNLKTAEELRKLSTYTGFGIGISESKWTKSPGEFPFLNSLPVKVLIDDQDKYIYPTCTQDCWDYTSFWVLSSSGPTTDNNKNSCADIENCMVYSSDCTCSQCNLKYYPSGSECLACSTGCQTCRSTDFCEICEDGQVSNGAGVCIAPSCDFRYCQTCSNDGATCETCSIRAFKASTGQCERCSEGCKQCTDSTVCATCGDDNYKPDPENNVCVCKDGFYSSERKCLQCNRACQTCTGGTERDCIACSEGWVRDDATSTCTPQCAEISGCLLCPSPPACGTCLSDYDLVDGSCILRGSCRVDNCLTCVAGNVNSCASCRDGFYGSNCAACPERCAACVSAERCTACKSGYVLSPGEQCVSCSISNCGQCSSDNFCFSCNDGYYLNAGACPPCNVPCKTCVNSADKCTSCQSGYELSVNTCISTTACDVENCRSCISAGVCGRCNTGYYLSGSRCSRCNSMCRECFGPNTCTECAAANAIPDEDGICVSTVCNVSNCLRCDLVTLRICTMCDSGYTLSSGNTCEPNAPPANKTSGVAVGVSVFVVIVVIAVIVIIVVFLKKGIIKGRKPKHNLGISSRHSNSMLSYDNLNESVSAPLL</sequence>
<dbReference type="HOGENOM" id="CLU_231568_0_0_1"/>
<dbReference type="SMART" id="SM00181">
    <property type="entry name" value="EGF"/>
    <property type="match status" value="12"/>
</dbReference>
<dbReference type="Gene3D" id="2.10.220.10">
    <property type="entry name" value="Hormone Receptor, Insulin-like Growth Factor Receptor 1, Chain A, domain 2"/>
    <property type="match status" value="2"/>
</dbReference>
<dbReference type="OMA" id="VWINANV"/>
<dbReference type="RefSeq" id="XP_001707240.1">
    <property type="nucleotide sequence ID" value="XM_001707188.1"/>
</dbReference>
<dbReference type="GeneID" id="5700128"/>
<dbReference type="PANTHER" id="PTHR45756">
    <property type="entry name" value="PALMITOYLTRANSFERASE"/>
    <property type="match status" value="1"/>
</dbReference>
<name>A8BFC1_GIAIC</name>
<accession>A8BFC1</accession>
<dbReference type="KEGG" id="gla:GL50803_0017476"/>
<dbReference type="Gene3D" id="2.160.20.110">
    <property type="match status" value="2"/>
</dbReference>
<dbReference type="Pfam" id="PF03302">
    <property type="entry name" value="VSP"/>
    <property type="match status" value="1"/>
</dbReference>
<dbReference type="InterPro" id="IPR006212">
    <property type="entry name" value="Furin_repeat"/>
</dbReference>
<evidence type="ECO:0000313" key="1">
    <source>
        <dbReference type="EMBL" id="KAE8303456.1"/>
    </source>
</evidence>
<dbReference type="FunFam" id="2.160.20.110:FF:000001">
    <property type="entry name" value="CXC-rich protein"/>
    <property type="match status" value="1"/>
</dbReference>
<proteinExistence type="predicted"/>
<dbReference type="VEuPathDB" id="GiardiaDB:GL50803_17476"/>
<dbReference type="InterPro" id="IPR009030">
    <property type="entry name" value="Growth_fac_rcpt_cys_sf"/>
</dbReference>
<dbReference type="EMBL" id="AACB03000002">
    <property type="protein sequence ID" value="KAE8303456.1"/>
    <property type="molecule type" value="Genomic_DNA"/>
</dbReference>
<dbReference type="Proteomes" id="UP000001548">
    <property type="component" value="Unassembled WGS sequence"/>
</dbReference>
<dbReference type="SMART" id="SM00261">
    <property type="entry name" value="FU"/>
    <property type="match status" value="6"/>
</dbReference>
<dbReference type="InterPro" id="IPR053215">
    <property type="entry name" value="TKL_Ser/Thr_kinase"/>
</dbReference>
<protein>
    <submittedName>
        <fullName evidence="1">High cysteine membrane protein</fullName>
    </submittedName>
</protein>